<dbReference type="EMBL" id="JACHDN010000001">
    <property type="protein sequence ID" value="MBB5474733.1"/>
    <property type="molecule type" value="Genomic_DNA"/>
</dbReference>
<dbReference type="Proteomes" id="UP000564629">
    <property type="component" value="Unassembled WGS sequence"/>
</dbReference>
<organism evidence="1 2">
    <name type="scientific">Cellulomonas hominis</name>
    <dbReference type="NCBI Taxonomy" id="156981"/>
    <lineage>
        <taxon>Bacteria</taxon>
        <taxon>Bacillati</taxon>
        <taxon>Actinomycetota</taxon>
        <taxon>Actinomycetes</taxon>
        <taxon>Micrococcales</taxon>
        <taxon>Cellulomonadaceae</taxon>
        <taxon>Cellulomonas</taxon>
    </lineage>
</organism>
<name>A0A7W8SGS0_9CELL</name>
<sequence length="68" mass="7023">MNESQASELIDSLPISEDAKLAAYDTATKTINSGHSRHEGFAQASVISIDIASQRARVRAAPAAGGPA</sequence>
<accession>A0A7W8SGS0</accession>
<proteinExistence type="predicted"/>
<evidence type="ECO:0000313" key="2">
    <source>
        <dbReference type="Proteomes" id="UP000564629"/>
    </source>
</evidence>
<reference evidence="1 2" key="1">
    <citation type="submission" date="2020-08" db="EMBL/GenBank/DDBJ databases">
        <title>Sequencing the genomes of 1000 actinobacteria strains.</title>
        <authorList>
            <person name="Klenk H.-P."/>
        </authorList>
    </citation>
    <scope>NUCLEOTIDE SEQUENCE [LARGE SCALE GENOMIC DNA]</scope>
    <source>
        <strain evidence="1 2">DSM 9581</strain>
    </source>
</reference>
<protein>
    <submittedName>
        <fullName evidence="1">Uncharacterized protein</fullName>
    </submittedName>
</protein>
<dbReference type="AlphaFoldDB" id="A0A7W8SGS0"/>
<dbReference type="RefSeq" id="WP_183835173.1">
    <property type="nucleotide sequence ID" value="NZ_JACHDN010000001.1"/>
</dbReference>
<comment type="caution">
    <text evidence="1">The sequence shown here is derived from an EMBL/GenBank/DDBJ whole genome shotgun (WGS) entry which is preliminary data.</text>
</comment>
<evidence type="ECO:0000313" key="1">
    <source>
        <dbReference type="EMBL" id="MBB5474733.1"/>
    </source>
</evidence>
<gene>
    <name evidence="1" type="ORF">HNR08_003469</name>
</gene>